<evidence type="ECO:0000256" key="2">
    <source>
        <dbReference type="SAM" id="MobiDB-lite"/>
    </source>
</evidence>
<dbReference type="OrthoDB" id="5477618at2"/>
<name>A0A4P2PT81_SORCE</name>
<feature type="domain" description="Teneurin-like YD-shell" evidence="4">
    <location>
        <begin position="584"/>
        <end position="721"/>
    </location>
</feature>
<sequence length="1357" mass="145012">MGKVTALMMDTITEKSGHQMTGMAVSVCLTPAAPSPVPIPYPTMGTVAEGIIDPCMRTKIEGAKILTVGGCMKACHGNEPGTLKEVVSLNTAGPCFPWLGAPNVFIELGMAGITGSMGQMNKAITVGAGASASGAGGGGGGGGGAGGGAGGPGGAGPQGAGNGGGGGGGSNQGAGPPSPPAAPGADGQASAGHPVDVITGAVFTPPETDFSLPGVLPVAWTRHYRTSSVLGECGIGRGWSHSLCWQAEIRGDRLTLIDETLRATTFAVPAGDVQLLLPFGRRVYWEADALVVDLDDGVLRVLTRGHAPGWYRLTQLRDRAGNSAEITWNDREVVQIVDSVGRRAWLEREGPYRSWWVAATGADGAEHRKRLVTYELDEKNDLVRAIDAGGVETRYVYDDEHYLVLEQQPGGLRYHFVYADVSGERRCVETWGDLEDADILEAIGAPEASMSGRPRGLFHMRFQYGPAPHETTVIDGLGHRFRYKGNALGLVEQYEDPRGQHKHLAYSATGQIIRSTTADGSERSAYDAAGRLVSFTDAMGRSFGLTRRDDGAILEVRDPAGARYTFAVDERGQVLERADPLGAKTRYQYDERGRVLAVVAPDGAAETFEYDAHGNLIARTLPRGGTARYTYDLFGQLVRAEMPAGAVYELDYDSRGLPVRVRAPGGVVVEAQFNGARRRVSMRHPGGGVSSARYVGHLVVEEVQPDGSRYRFGYDARGRLAWVKNPAGESLTIERDACGLVIRTRTFSGVETRYEHDVRGRVVRAEVAGSTVRKIAYSRCGEVIRREDGDLVTTLEYDDRGLVRRGVRGATEVLLERDAAGRIVREEQRVGGWRYLVDRAFDAKGWVTARRYSTGWQVQLGRGPSSDVTSISLESAAGVERILREVDALGKETARVRERGYAIRTRRDPLGRPLATTLEDAAGTPVRERWYTWSKTGPLAQVVDSAAGKRTYELDLFGRPLSVQGLGAEEQLRYDPSGTPLRSVEDRTGPGGRVLRTAAAAYTWDAQGRLASRQAEGRLESWTYEYDGLDALARATRGDGLAVHYHVDAFNRRLGEVRSDGSSRWYGWDDQVQVEELGSDGASVRRVFADDEITPLLEGSAAGGWRSVVSDAAATPWLMVDATGAAVAQDLGAFGAVVRSEGPFTAIRFAGQRHDALTGLTYHRARDYAAELGTFTSPDPLWLEASALELAFVPNVTLWVDPLGLVVLLMSDDPTCVNGANARAAATGQRIVHFSQLGNPSALAGERDLYIYGHGSPGQLHYADPSGRFTGATMNGQQLGSSIRGAGFTGSNIHMTVCHGGTDPPGQPGGSTAQAVANATGATTVACVGDSMYDHPTIPGVTIAGPAGTMQPFTRRP</sequence>
<dbReference type="Pfam" id="PF20148">
    <property type="entry name" value="DUF6531"/>
    <property type="match status" value="1"/>
</dbReference>
<evidence type="ECO:0000313" key="5">
    <source>
        <dbReference type="EMBL" id="AUX19651.1"/>
    </source>
</evidence>
<proteinExistence type="predicted"/>
<keyword evidence="1" id="KW-0677">Repeat</keyword>
<dbReference type="InterPro" id="IPR045351">
    <property type="entry name" value="DUF6531"/>
</dbReference>
<evidence type="ECO:0000259" key="4">
    <source>
        <dbReference type="Pfam" id="PF25023"/>
    </source>
</evidence>
<organism evidence="5 6">
    <name type="scientific">Sorangium cellulosum</name>
    <name type="common">Polyangium cellulosum</name>
    <dbReference type="NCBI Taxonomy" id="56"/>
    <lineage>
        <taxon>Bacteria</taxon>
        <taxon>Pseudomonadati</taxon>
        <taxon>Myxococcota</taxon>
        <taxon>Polyangia</taxon>
        <taxon>Polyangiales</taxon>
        <taxon>Polyangiaceae</taxon>
        <taxon>Sorangium</taxon>
    </lineage>
</organism>
<evidence type="ECO:0000256" key="1">
    <source>
        <dbReference type="ARBA" id="ARBA00022737"/>
    </source>
</evidence>
<dbReference type="EMBL" id="CP012670">
    <property type="protein sequence ID" value="AUX19651.1"/>
    <property type="molecule type" value="Genomic_DNA"/>
</dbReference>
<protein>
    <submittedName>
        <fullName evidence="5">Uncharacterized protein</fullName>
    </submittedName>
</protein>
<dbReference type="InterPro" id="IPR022385">
    <property type="entry name" value="Rhs_assc_core"/>
</dbReference>
<feature type="domain" description="Teneurin-like YD-shell" evidence="4">
    <location>
        <begin position="945"/>
        <end position="1182"/>
    </location>
</feature>
<dbReference type="Pfam" id="PF25023">
    <property type="entry name" value="TEN_YD-shell"/>
    <property type="match status" value="2"/>
</dbReference>
<dbReference type="Proteomes" id="UP000295781">
    <property type="component" value="Chromosome"/>
</dbReference>
<dbReference type="PANTHER" id="PTHR32305">
    <property type="match status" value="1"/>
</dbReference>
<dbReference type="Gene3D" id="2.180.10.10">
    <property type="entry name" value="RHS repeat-associated core"/>
    <property type="match status" value="2"/>
</dbReference>
<evidence type="ECO:0000259" key="3">
    <source>
        <dbReference type="Pfam" id="PF20148"/>
    </source>
</evidence>
<dbReference type="InterPro" id="IPR056823">
    <property type="entry name" value="TEN-like_YD-shell"/>
</dbReference>
<reference evidence="5 6" key="1">
    <citation type="submission" date="2015-09" db="EMBL/GenBank/DDBJ databases">
        <title>Sorangium comparison.</title>
        <authorList>
            <person name="Zaburannyi N."/>
            <person name="Bunk B."/>
            <person name="Overmann J."/>
            <person name="Mueller R."/>
        </authorList>
    </citation>
    <scope>NUCLEOTIDE SEQUENCE [LARGE SCALE GENOMIC DNA]</scope>
    <source>
        <strain evidence="5 6">So ceGT47</strain>
    </source>
</reference>
<feature type="region of interest" description="Disordered" evidence="2">
    <location>
        <begin position="132"/>
        <end position="191"/>
    </location>
</feature>
<dbReference type="Pfam" id="PF13665">
    <property type="entry name" value="Tox-PAAR-like"/>
    <property type="match status" value="1"/>
</dbReference>
<dbReference type="NCBIfam" id="TIGR01643">
    <property type="entry name" value="YD_repeat_2x"/>
    <property type="match status" value="5"/>
</dbReference>
<dbReference type="RefSeq" id="WP_129344271.1">
    <property type="nucleotide sequence ID" value="NZ_CP012670.1"/>
</dbReference>
<evidence type="ECO:0000313" key="6">
    <source>
        <dbReference type="Proteomes" id="UP000295781"/>
    </source>
</evidence>
<feature type="compositionally biased region" description="Gly residues" evidence="2">
    <location>
        <begin position="134"/>
        <end position="172"/>
    </location>
</feature>
<dbReference type="InterPro" id="IPR050708">
    <property type="entry name" value="T6SS_VgrG/RHS"/>
</dbReference>
<gene>
    <name evidence="5" type="ORF">SOCEGT47_001030</name>
</gene>
<dbReference type="InterPro" id="IPR006530">
    <property type="entry name" value="YD"/>
</dbReference>
<accession>A0A4P2PT81</accession>
<dbReference type="NCBIfam" id="TIGR03696">
    <property type="entry name" value="Rhs_assc_core"/>
    <property type="match status" value="1"/>
</dbReference>
<dbReference type="PANTHER" id="PTHR32305:SF15">
    <property type="entry name" value="PROTEIN RHSA-RELATED"/>
    <property type="match status" value="1"/>
</dbReference>
<feature type="domain" description="DUF6531" evidence="3">
    <location>
        <begin position="192"/>
        <end position="266"/>
    </location>
</feature>